<dbReference type="NCBIfam" id="NF003592">
    <property type="entry name" value="PRK05254.1-5"/>
    <property type="match status" value="1"/>
</dbReference>
<dbReference type="RefSeq" id="WP_207153124.1">
    <property type="nucleotide sequence ID" value="NZ_AP024484.1"/>
</dbReference>
<keyword evidence="9 10" id="KW-0234">DNA repair</keyword>
<keyword evidence="8 10" id="KW-0378">Hydrolase</keyword>
<organism evidence="14 15">
    <name type="scientific">Prevotella herbatica</name>
    <dbReference type="NCBI Taxonomy" id="2801997"/>
    <lineage>
        <taxon>Bacteria</taxon>
        <taxon>Pseudomonadati</taxon>
        <taxon>Bacteroidota</taxon>
        <taxon>Bacteroidia</taxon>
        <taxon>Bacteroidales</taxon>
        <taxon>Prevotellaceae</taxon>
        <taxon>Prevotella</taxon>
    </lineage>
</organism>
<dbReference type="CDD" id="cd10027">
    <property type="entry name" value="UDG-F1-like"/>
    <property type="match status" value="1"/>
</dbReference>
<evidence type="ECO:0000256" key="4">
    <source>
        <dbReference type="ARBA" id="ARBA00012030"/>
    </source>
</evidence>
<feature type="domain" description="Uracil-DNA glycosylase-like" evidence="13">
    <location>
        <begin position="50"/>
        <end position="211"/>
    </location>
</feature>
<keyword evidence="7 10" id="KW-0227">DNA damage</keyword>
<comment type="function">
    <text evidence="2 10 12">Excises uracil residues from the DNA which can arise as a result of misincorporation of dUMP residues by DNA polymerase or due to deamination of cytosine.</text>
</comment>
<dbReference type="Pfam" id="PF03167">
    <property type="entry name" value="UDG"/>
    <property type="match status" value="1"/>
</dbReference>
<dbReference type="Proteomes" id="UP001319045">
    <property type="component" value="Chromosome"/>
</dbReference>
<dbReference type="InterPro" id="IPR002043">
    <property type="entry name" value="UDG_fam1"/>
</dbReference>
<dbReference type="NCBIfam" id="TIGR00628">
    <property type="entry name" value="ung"/>
    <property type="match status" value="1"/>
</dbReference>
<dbReference type="Gene3D" id="3.40.470.10">
    <property type="entry name" value="Uracil-DNA glycosylase-like domain"/>
    <property type="match status" value="1"/>
</dbReference>
<evidence type="ECO:0000256" key="12">
    <source>
        <dbReference type="RuleBase" id="RU003780"/>
    </source>
</evidence>
<sequence length="221" mass="25126">MDVKIEESWRKYLGEEFDKQYFVNLTSMVRDEYLHGECYPPGHLIFNAFNLCPFDKVKVVIIGQDPYHEPGQAMGLSFSVPDGVVMPPSLINIFKEIQMDLGKPMPKTGDLTRWVDQGVLLLNATLTVKAHMANSHQRLGWTEFTDAAIKALSDNREGLVFMLWGGFARGKKYLIDNSKHFVLECVHPSPLSANRGGWFGNHQFSKCNEYLVSRGETPVEW</sequence>
<dbReference type="PANTHER" id="PTHR11264:SF0">
    <property type="entry name" value="URACIL-DNA GLYCOSYLASE"/>
    <property type="match status" value="1"/>
</dbReference>
<dbReference type="InterPro" id="IPR018085">
    <property type="entry name" value="Ura-DNA_Glyclase_AS"/>
</dbReference>
<comment type="similarity">
    <text evidence="3 10 12">Belongs to the uracil-DNA glycosylase (UDG) superfamily. UNG family.</text>
</comment>
<dbReference type="SUPFAM" id="SSF52141">
    <property type="entry name" value="Uracil-DNA glycosylase-like"/>
    <property type="match status" value="1"/>
</dbReference>
<evidence type="ECO:0000256" key="6">
    <source>
        <dbReference type="ARBA" id="ARBA00022490"/>
    </source>
</evidence>
<proteinExistence type="inferred from homology"/>
<accession>A0ABM7NY74</accession>
<dbReference type="HAMAP" id="MF_00148">
    <property type="entry name" value="UDG"/>
    <property type="match status" value="1"/>
</dbReference>
<feature type="active site" description="Proton acceptor" evidence="10 11">
    <location>
        <position position="65"/>
    </location>
</feature>
<dbReference type="PROSITE" id="PS00130">
    <property type="entry name" value="U_DNA_GLYCOSYLASE"/>
    <property type="match status" value="1"/>
</dbReference>
<keyword evidence="6 10" id="KW-0963">Cytoplasm</keyword>
<evidence type="ECO:0000256" key="8">
    <source>
        <dbReference type="ARBA" id="ARBA00022801"/>
    </source>
</evidence>
<comment type="catalytic activity">
    <reaction evidence="1 10 12">
        <text>Hydrolyzes single-stranded DNA or mismatched double-stranded DNA and polynucleotides, releasing free uracil.</text>
        <dbReference type="EC" id="3.2.2.27"/>
    </reaction>
</comment>
<evidence type="ECO:0000256" key="11">
    <source>
        <dbReference type="PROSITE-ProRule" id="PRU10072"/>
    </source>
</evidence>
<protein>
    <recommendedName>
        <fullName evidence="5 10">Uracil-DNA glycosylase</fullName>
        <shortName evidence="10">UDG</shortName>
        <ecNumber evidence="4 10">3.2.2.27</ecNumber>
    </recommendedName>
</protein>
<dbReference type="NCBIfam" id="NF003588">
    <property type="entry name" value="PRK05254.1-1"/>
    <property type="match status" value="1"/>
</dbReference>
<dbReference type="InterPro" id="IPR036895">
    <property type="entry name" value="Uracil-DNA_glycosylase-like_sf"/>
</dbReference>
<dbReference type="InterPro" id="IPR005122">
    <property type="entry name" value="Uracil-DNA_glycosylase-like"/>
</dbReference>
<evidence type="ECO:0000256" key="3">
    <source>
        <dbReference type="ARBA" id="ARBA00008184"/>
    </source>
</evidence>
<dbReference type="NCBIfam" id="NF003591">
    <property type="entry name" value="PRK05254.1-4"/>
    <property type="match status" value="1"/>
</dbReference>
<evidence type="ECO:0000256" key="2">
    <source>
        <dbReference type="ARBA" id="ARBA00002631"/>
    </source>
</evidence>
<dbReference type="EMBL" id="AP024484">
    <property type="protein sequence ID" value="BCS85472.1"/>
    <property type="molecule type" value="Genomic_DNA"/>
</dbReference>
<evidence type="ECO:0000313" key="14">
    <source>
        <dbReference type="EMBL" id="BCS85472.1"/>
    </source>
</evidence>
<dbReference type="EC" id="3.2.2.27" evidence="4 10"/>
<evidence type="ECO:0000256" key="1">
    <source>
        <dbReference type="ARBA" id="ARBA00001400"/>
    </source>
</evidence>
<evidence type="ECO:0000259" key="13">
    <source>
        <dbReference type="SMART" id="SM00986"/>
    </source>
</evidence>
<evidence type="ECO:0000256" key="5">
    <source>
        <dbReference type="ARBA" id="ARBA00018429"/>
    </source>
</evidence>
<dbReference type="SMART" id="SM00987">
    <property type="entry name" value="UreE_C"/>
    <property type="match status" value="1"/>
</dbReference>
<evidence type="ECO:0000313" key="15">
    <source>
        <dbReference type="Proteomes" id="UP001319045"/>
    </source>
</evidence>
<evidence type="ECO:0000256" key="7">
    <source>
        <dbReference type="ARBA" id="ARBA00022763"/>
    </source>
</evidence>
<keyword evidence="15" id="KW-1185">Reference proteome</keyword>
<comment type="subcellular location">
    <subcellularLocation>
        <location evidence="10">Cytoplasm</location>
    </subcellularLocation>
</comment>
<reference evidence="14 15" key="1">
    <citation type="journal article" date="2022" name="Int. J. Syst. Evol. Microbiol.">
        <title>Prevotella herbatica sp. nov., a plant polysaccharide-decomposing anaerobic bacterium isolated from a methanogenic reactor.</title>
        <authorList>
            <person name="Uek A."/>
            <person name="Tonouchi A."/>
            <person name="Kaku N."/>
            <person name="Ueki K."/>
        </authorList>
    </citation>
    <scope>NUCLEOTIDE SEQUENCE [LARGE SCALE GENOMIC DNA]</scope>
    <source>
        <strain evidence="14 15">WR041</strain>
    </source>
</reference>
<dbReference type="PANTHER" id="PTHR11264">
    <property type="entry name" value="URACIL-DNA GLYCOSYLASE"/>
    <property type="match status" value="1"/>
</dbReference>
<name>A0ABM7NY74_9BACT</name>
<evidence type="ECO:0000256" key="9">
    <source>
        <dbReference type="ARBA" id="ARBA00023204"/>
    </source>
</evidence>
<gene>
    <name evidence="14" type="primary">ung2</name>
    <name evidence="10" type="synonym">ung</name>
    <name evidence="14" type="ORF">prwr041_13650</name>
</gene>
<dbReference type="SMART" id="SM00986">
    <property type="entry name" value="UDG"/>
    <property type="match status" value="1"/>
</dbReference>
<evidence type="ECO:0000256" key="10">
    <source>
        <dbReference type="HAMAP-Rule" id="MF_00148"/>
    </source>
</evidence>
<dbReference type="NCBIfam" id="NF003589">
    <property type="entry name" value="PRK05254.1-2"/>
    <property type="match status" value="1"/>
</dbReference>